<dbReference type="Proteomes" id="UP000597341">
    <property type="component" value="Unassembled WGS sequence"/>
</dbReference>
<evidence type="ECO:0000313" key="2">
    <source>
        <dbReference type="Proteomes" id="UP000597341"/>
    </source>
</evidence>
<reference evidence="2" key="1">
    <citation type="journal article" date="2019" name="Int. J. Syst. Evol. Microbiol.">
        <title>The Global Catalogue of Microorganisms (GCM) 10K type strain sequencing project: providing services to taxonomists for standard genome sequencing and annotation.</title>
        <authorList>
            <consortium name="The Broad Institute Genomics Platform"/>
            <consortium name="The Broad Institute Genome Sequencing Center for Infectious Disease"/>
            <person name="Wu L."/>
            <person name="Ma J."/>
        </authorList>
    </citation>
    <scope>NUCLEOTIDE SEQUENCE [LARGE SCALE GENOMIC DNA]</scope>
    <source>
        <strain evidence="2">CGMCC 1.12791</strain>
    </source>
</reference>
<protein>
    <recommendedName>
        <fullName evidence="3">Antibiotic biosynthesis monooxygenase</fullName>
    </recommendedName>
</protein>
<comment type="caution">
    <text evidence="1">The sequence shown here is derived from an EMBL/GenBank/DDBJ whole genome shotgun (WGS) entry which is preliminary data.</text>
</comment>
<name>A0ABQ3HKU3_9ACTN</name>
<proteinExistence type="predicted"/>
<sequence length="147" mass="15934">MDGRAQRLGSAPPAGLARVRRPARRDRLMLGLTVRWSLAEAPDGVEQQLADYVAETSHARFTGMSGLRFKTWRQVPGEWFEGCYVFATSEAREEFQRTFTEGAAQAPGSQIVGSAPILVEACDVVAIAEGWEGFVASPHLSPADGRG</sequence>
<organism evidence="1 2">
    <name type="scientific">Nocardioides flavus</name>
    <name type="common">ex Wang et al. 2016</name>
    <dbReference type="NCBI Taxonomy" id="2058780"/>
    <lineage>
        <taxon>Bacteria</taxon>
        <taxon>Bacillati</taxon>
        <taxon>Actinomycetota</taxon>
        <taxon>Actinomycetes</taxon>
        <taxon>Propionibacteriales</taxon>
        <taxon>Nocardioidaceae</taxon>
        <taxon>Nocardioides</taxon>
    </lineage>
</organism>
<dbReference type="Gene3D" id="3.30.70.100">
    <property type="match status" value="1"/>
</dbReference>
<evidence type="ECO:0000313" key="1">
    <source>
        <dbReference type="EMBL" id="GHE17856.1"/>
    </source>
</evidence>
<gene>
    <name evidence="1" type="ORF">GCM10011376_24660</name>
</gene>
<evidence type="ECO:0008006" key="3">
    <source>
        <dbReference type="Google" id="ProtNLM"/>
    </source>
</evidence>
<keyword evidence="2" id="KW-1185">Reference proteome</keyword>
<accession>A0ABQ3HKU3</accession>
<dbReference type="EMBL" id="BNAD01000006">
    <property type="protein sequence ID" value="GHE17856.1"/>
    <property type="molecule type" value="Genomic_DNA"/>
</dbReference>